<feature type="compositionally biased region" description="Basic and acidic residues" evidence="6">
    <location>
        <begin position="51"/>
        <end position="61"/>
    </location>
</feature>
<evidence type="ECO:0000256" key="5">
    <source>
        <dbReference type="ARBA" id="ARBA00023136"/>
    </source>
</evidence>
<dbReference type="EMBL" id="CP031038">
    <property type="protein sequence ID" value="QDZ21147.1"/>
    <property type="molecule type" value="Genomic_DNA"/>
</dbReference>
<evidence type="ECO:0000256" key="6">
    <source>
        <dbReference type="SAM" id="MobiDB-lite"/>
    </source>
</evidence>
<keyword evidence="9" id="KW-1185">Reference proteome</keyword>
<evidence type="ECO:0000256" key="1">
    <source>
        <dbReference type="ARBA" id="ARBA00004477"/>
    </source>
</evidence>
<evidence type="ECO:0000313" key="8">
    <source>
        <dbReference type="EMBL" id="QDZ21147.1"/>
    </source>
</evidence>
<sequence length="231" mass="25513">MALVEVTPTVREALTSAASLSYREAEDFAQEDWVPWPTLLQALRTIRKAKRGDAHEDGEGAHDDEDVHDDEGEGGPWLQDVCRDAKLCYPSPEPKPGRNPELVKRLEKIRADLEERKYADMVKDIEPTSTQEKGGYEYMSSYRDQLGLGLNTVAVMGSLFAFGYYVSLKVTGGEGEGEVVPLCCGLVGAFAGLLLETFLFMLRSDTRERTAGRSRGKPVVGPATKVKLKEQ</sequence>
<accession>A0A5B8ML03</accession>
<keyword evidence="4 7" id="KW-1133">Transmembrane helix</keyword>
<evidence type="ECO:0000256" key="7">
    <source>
        <dbReference type="SAM" id="Phobius"/>
    </source>
</evidence>
<feature type="transmembrane region" description="Helical" evidence="7">
    <location>
        <begin position="148"/>
        <end position="167"/>
    </location>
</feature>
<proteinExistence type="predicted"/>
<organism evidence="8 9">
    <name type="scientific">Chloropicon primus</name>
    <dbReference type="NCBI Taxonomy" id="1764295"/>
    <lineage>
        <taxon>Eukaryota</taxon>
        <taxon>Viridiplantae</taxon>
        <taxon>Chlorophyta</taxon>
        <taxon>Chloropicophyceae</taxon>
        <taxon>Chloropicales</taxon>
        <taxon>Chloropicaceae</taxon>
        <taxon>Chloropicon</taxon>
    </lineage>
</organism>
<evidence type="ECO:0000256" key="2">
    <source>
        <dbReference type="ARBA" id="ARBA00022692"/>
    </source>
</evidence>
<protein>
    <recommendedName>
        <fullName evidence="10">Endoplasmic reticulum-based factor for assembly of V-ATPase</fullName>
    </recommendedName>
</protein>
<dbReference type="Proteomes" id="UP000316726">
    <property type="component" value="Chromosome 5"/>
</dbReference>
<feature type="region of interest" description="Disordered" evidence="6">
    <location>
        <begin position="211"/>
        <end position="231"/>
    </location>
</feature>
<dbReference type="Pfam" id="PF11712">
    <property type="entry name" value="Vma12"/>
    <property type="match status" value="1"/>
</dbReference>
<evidence type="ECO:0000256" key="4">
    <source>
        <dbReference type="ARBA" id="ARBA00022989"/>
    </source>
</evidence>
<comment type="subcellular location">
    <subcellularLocation>
        <location evidence="1">Endoplasmic reticulum membrane</location>
        <topology evidence="1">Multi-pass membrane protein</topology>
    </subcellularLocation>
</comment>
<dbReference type="GO" id="GO:0005789">
    <property type="term" value="C:endoplasmic reticulum membrane"/>
    <property type="evidence" value="ECO:0007669"/>
    <property type="project" value="UniProtKB-SubCell"/>
</dbReference>
<feature type="transmembrane region" description="Helical" evidence="7">
    <location>
        <begin position="179"/>
        <end position="202"/>
    </location>
</feature>
<dbReference type="PANTHER" id="PTHR31394">
    <property type="entry name" value="TRANSMEMBRANE PROTEIN 199"/>
    <property type="match status" value="1"/>
</dbReference>
<reference evidence="8 9" key="1">
    <citation type="submission" date="2018-07" db="EMBL/GenBank/DDBJ databases">
        <title>The complete nuclear genome of the prasinophyte Chloropicon primus (CCMP1205).</title>
        <authorList>
            <person name="Pombert J.-F."/>
            <person name="Otis C."/>
            <person name="Turmel M."/>
            <person name="Lemieux C."/>
        </authorList>
    </citation>
    <scope>NUCLEOTIDE SEQUENCE [LARGE SCALE GENOMIC DNA]</scope>
    <source>
        <strain evidence="8 9">CCMP1205</strain>
    </source>
</reference>
<dbReference type="GO" id="GO:0070072">
    <property type="term" value="P:vacuolar proton-transporting V-type ATPase complex assembly"/>
    <property type="evidence" value="ECO:0007669"/>
    <property type="project" value="InterPro"/>
</dbReference>
<dbReference type="PANTHER" id="PTHR31394:SF1">
    <property type="entry name" value="TRANSMEMBRANE PROTEIN 199"/>
    <property type="match status" value="1"/>
</dbReference>
<keyword evidence="2 7" id="KW-0812">Transmembrane</keyword>
<gene>
    <name evidence="8" type="ORF">A3770_05p36650</name>
</gene>
<keyword evidence="3" id="KW-0256">Endoplasmic reticulum</keyword>
<keyword evidence="5 7" id="KW-0472">Membrane</keyword>
<name>A0A5B8ML03_9CHLO</name>
<dbReference type="InterPro" id="IPR021013">
    <property type="entry name" value="ATPase_Vma12"/>
</dbReference>
<evidence type="ECO:0008006" key="10">
    <source>
        <dbReference type="Google" id="ProtNLM"/>
    </source>
</evidence>
<evidence type="ECO:0000256" key="3">
    <source>
        <dbReference type="ARBA" id="ARBA00022824"/>
    </source>
</evidence>
<evidence type="ECO:0000313" key="9">
    <source>
        <dbReference type="Proteomes" id="UP000316726"/>
    </source>
</evidence>
<feature type="compositionally biased region" description="Acidic residues" evidence="6">
    <location>
        <begin position="62"/>
        <end position="73"/>
    </location>
</feature>
<feature type="region of interest" description="Disordered" evidence="6">
    <location>
        <begin position="50"/>
        <end position="76"/>
    </location>
</feature>
<dbReference type="OrthoDB" id="510752at2759"/>
<dbReference type="AlphaFoldDB" id="A0A5B8ML03"/>